<dbReference type="SUPFAM" id="SSF54909">
    <property type="entry name" value="Dimeric alpha+beta barrel"/>
    <property type="match status" value="1"/>
</dbReference>
<accession>A0A1G2I5A4</accession>
<feature type="domain" description="Stress-response A/B barrel" evidence="1">
    <location>
        <begin position="4"/>
        <end position="98"/>
    </location>
</feature>
<dbReference type="SMART" id="SM00886">
    <property type="entry name" value="Dabb"/>
    <property type="match status" value="1"/>
</dbReference>
<dbReference type="InterPro" id="IPR013097">
    <property type="entry name" value="Dabb"/>
</dbReference>
<dbReference type="Pfam" id="PF07876">
    <property type="entry name" value="Dabb"/>
    <property type="match status" value="1"/>
</dbReference>
<proteinExistence type="predicted"/>
<name>A0A1G2I5A4_9BACT</name>
<evidence type="ECO:0000313" key="3">
    <source>
        <dbReference type="Proteomes" id="UP000176421"/>
    </source>
</evidence>
<dbReference type="STRING" id="1802206.A3D35_00215"/>
<sequence length="108" mass="12597">MNCLVHSVLFKFYNNTTEEQKQKAHRIYQTLHEECGGKEAGILAWQVDWNVDQRKGWTLVQLGVFTDNDALQRYRLHPRHQEVAKFMSVISDWVIGDILVPAEDLKSL</sequence>
<comment type="caution">
    <text evidence="2">The sequence shown here is derived from an EMBL/GenBank/DDBJ whole genome shotgun (WGS) entry which is preliminary data.</text>
</comment>
<dbReference type="EMBL" id="MHOS01000004">
    <property type="protein sequence ID" value="OGZ69671.1"/>
    <property type="molecule type" value="Genomic_DNA"/>
</dbReference>
<dbReference type="InterPro" id="IPR011008">
    <property type="entry name" value="Dimeric_a/b-barrel"/>
</dbReference>
<organism evidence="2 3">
    <name type="scientific">Candidatus Staskawiczbacteria bacterium RIFCSPHIGHO2_02_FULL_34_9</name>
    <dbReference type="NCBI Taxonomy" id="1802206"/>
    <lineage>
        <taxon>Bacteria</taxon>
        <taxon>Candidatus Staskawicziibacteriota</taxon>
    </lineage>
</organism>
<dbReference type="AlphaFoldDB" id="A0A1G2I5A4"/>
<dbReference type="PROSITE" id="PS51502">
    <property type="entry name" value="S_R_A_B_BARREL"/>
    <property type="match status" value="1"/>
</dbReference>
<dbReference type="Gene3D" id="3.30.70.100">
    <property type="match status" value="1"/>
</dbReference>
<evidence type="ECO:0000259" key="1">
    <source>
        <dbReference type="PROSITE" id="PS51502"/>
    </source>
</evidence>
<dbReference type="Proteomes" id="UP000176421">
    <property type="component" value="Unassembled WGS sequence"/>
</dbReference>
<reference evidence="2 3" key="1">
    <citation type="journal article" date="2016" name="Nat. Commun.">
        <title>Thousands of microbial genomes shed light on interconnected biogeochemical processes in an aquifer system.</title>
        <authorList>
            <person name="Anantharaman K."/>
            <person name="Brown C.T."/>
            <person name="Hug L.A."/>
            <person name="Sharon I."/>
            <person name="Castelle C.J."/>
            <person name="Probst A.J."/>
            <person name="Thomas B.C."/>
            <person name="Singh A."/>
            <person name="Wilkins M.J."/>
            <person name="Karaoz U."/>
            <person name="Brodie E.L."/>
            <person name="Williams K.H."/>
            <person name="Hubbard S.S."/>
            <person name="Banfield J.F."/>
        </authorList>
    </citation>
    <scope>NUCLEOTIDE SEQUENCE [LARGE SCALE GENOMIC DNA]</scope>
</reference>
<gene>
    <name evidence="2" type="ORF">A3D35_00215</name>
</gene>
<evidence type="ECO:0000313" key="2">
    <source>
        <dbReference type="EMBL" id="OGZ69671.1"/>
    </source>
</evidence>
<protein>
    <recommendedName>
        <fullName evidence="1">Stress-response A/B barrel domain-containing protein</fullName>
    </recommendedName>
</protein>